<keyword evidence="7 19" id="KW-0723">Serine/threonine-protein kinase</keyword>
<evidence type="ECO:0000256" key="14">
    <source>
        <dbReference type="ARBA" id="ARBA00022842"/>
    </source>
</evidence>
<dbReference type="GO" id="GO:0016055">
    <property type="term" value="P:Wnt signaling pathway"/>
    <property type="evidence" value="ECO:0007669"/>
    <property type="project" value="UniProtKB-KW"/>
</dbReference>
<dbReference type="EC" id="2.7.11.24" evidence="5 20"/>
<comment type="subcellular location">
    <subcellularLocation>
        <location evidence="3">Cytoplasm</location>
    </subcellularLocation>
    <subcellularLocation>
        <location evidence="2">Nucleus</location>
    </subcellularLocation>
</comment>
<feature type="domain" description="Protein kinase" evidence="21">
    <location>
        <begin position="48"/>
        <end position="337"/>
    </location>
</feature>
<keyword evidence="15" id="KW-0539">Nucleus</keyword>
<evidence type="ECO:0000256" key="12">
    <source>
        <dbReference type="ARBA" id="ARBA00022777"/>
    </source>
</evidence>
<dbReference type="FunFam" id="1.10.510.10:FF:000162">
    <property type="entry name" value="Mitogen-activated protein kinase"/>
    <property type="match status" value="1"/>
</dbReference>
<evidence type="ECO:0000256" key="6">
    <source>
        <dbReference type="ARBA" id="ARBA00022490"/>
    </source>
</evidence>
<evidence type="ECO:0000259" key="21">
    <source>
        <dbReference type="PROSITE" id="PS50011"/>
    </source>
</evidence>
<dbReference type="InterPro" id="IPR000719">
    <property type="entry name" value="Prot_kinase_dom"/>
</dbReference>
<evidence type="ECO:0000256" key="20">
    <source>
        <dbReference type="RuleBase" id="RU361165"/>
    </source>
</evidence>
<dbReference type="InterPro" id="IPR011009">
    <property type="entry name" value="Kinase-like_dom_sf"/>
</dbReference>
<keyword evidence="23" id="KW-1185">Reference proteome</keyword>
<evidence type="ECO:0000256" key="19">
    <source>
        <dbReference type="RuleBase" id="RU000304"/>
    </source>
</evidence>
<evidence type="ECO:0000256" key="4">
    <source>
        <dbReference type="ARBA" id="ARBA00008832"/>
    </source>
</evidence>
<dbReference type="GO" id="GO:0005634">
    <property type="term" value="C:nucleus"/>
    <property type="evidence" value="ECO:0007669"/>
    <property type="project" value="UniProtKB-SubCell"/>
</dbReference>
<dbReference type="InterPro" id="IPR008271">
    <property type="entry name" value="Ser/Thr_kinase_AS"/>
</dbReference>
<dbReference type="Pfam" id="PF00069">
    <property type="entry name" value="Pkinase"/>
    <property type="match status" value="1"/>
</dbReference>
<evidence type="ECO:0000256" key="17">
    <source>
        <dbReference type="ARBA" id="ARBA00048312"/>
    </source>
</evidence>
<dbReference type="EMBL" id="JAIWYP010000001">
    <property type="protein sequence ID" value="KAH3876938.1"/>
    <property type="molecule type" value="Genomic_DNA"/>
</dbReference>
<evidence type="ECO:0000256" key="11">
    <source>
        <dbReference type="ARBA" id="ARBA00022741"/>
    </source>
</evidence>
<name>A0A9D4MI32_DREPO</name>
<keyword evidence="14 20" id="KW-0460">Magnesium</keyword>
<reference evidence="22" key="1">
    <citation type="journal article" date="2019" name="bioRxiv">
        <title>The Genome of the Zebra Mussel, Dreissena polymorpha: A Resource for Invasive Species Research.</title>
        <authorList>
            <person name="McCartney M.A."/>
            <person name="Auch B."/>
            <person name="Kono T."/>
            <person name="Mallez S."/>
            <person name="Zhang Y."/>
            <person name="Obille A."/>
            <person name="Becker A."/>
            <person name="Abrahante J.E."/>
            <person name="Garbe J."/>
            <person name="Badalamenti J.P."/>
            <person name="Herman A."/>
            <person name="Mangelson H."/>
            <person name="Liachko I."/>
            <person name="Sullivan S."/>
            <person name="Sone E.D."/>
            <person name="Koren S."/>
            <person name="Silverstein K.A.T."/>
            <person name="Beckman K.B."/>
            <person name="Gohl D.M."/>
        </authorList>
    </citation>
    <scope>NUCLEOTIDE SEQUENCE</scope>
    <source>
        <strain evidence="22">Duluth1</strain>
        <tissue evidence="22">Whole animal</tissue>
    </source>
</reference>
<dbReference type="GO" id="GO:0046872">
    <property type="term" value="F:metal ion binding"/>
    <property type="evidence" value="ECO:0007669"/>
    <property type="project" value="UniProtKB-KW"/>
</dbReference>
<evidence type="ECO:0000256" key="18">
    <source>
        <dbReference type="PROSITE-ProRule" id="PRU10141"/>
    </source>
</evidence>
<dbReference type="AlphaFoldDB" id="A0A9D4MI32"/>
<keyword evidence="8 20" id="KW-0808">Transferase</keyword>
<evidence type="ECO:0000256" key="15">
    <source>
        <dbReference type="ARBA" id="ARBA00023242"/>
    </source>
</evidence>
<comment type="similarity">
    <text evidence="4">Belongs to the protein kinase superfamily. CMGC Ser/Thr protein kinase family. MAP kinase subfamily.</text>
</comment>
<comment type="activity regulation">
    <text evidence="20">Activated by threonine and tyrosine phosphorylation.</text>
</comment>
<dbReference type="InterPro" id="IPR003527">
    <property type="entry name" value="MAP_kinase_CS"/>
</dbReference>
<dbReference type="FunFam" id="3.30.200.20:FF:000961">
    <property type="entry name" value="Mitogen-activated protein kinase"/>
    <property type="match status" value="1"/>
</dbReference>
<evidence type="ECO:0000256" key="9">
    <source>
        <dbReference type="ARBA" id="ARBA00022687"/>
    </source>
</evidence>
<dbReference type="SMART" id="SM00220">
    <property type="entry name" value="S_TKc"/>
    <property type="match status" value="1"/>
</dbReference>
<evidence type="ECO:0000313" key="23">
    <source>
        <dbReference type="Proteomes" id="UP000828390"/>
    </source>
</evidence>
<dbReference type="PROSITE" id="PS50011">
    <property type="entry name" value="PROTEIN_KINASE_DOM"/>
    <property type="match status" value="1"/>
</dbReference>
<dbReference type="Gene3D" id="3.30.200.20">
    <property type="entry name" value="Phosphorylase Kinase, domain 1"/>
    <property type="match status" value="1"/>
</dbReference>
<keyword evidence="9" id="KW-0879">Wnt signaling pathway</keyword>
<evidence type="ECO:0000313" key="22">
    <source>
        <dbReference type="EMBL" id="KAH3876938.1"/>
    </source>
</evidence>
<keyword evidence="11 18" id="KW-0547">Nucleotide-binding</keyword>
<comment type="catalytic activity">
    <reaction evidence="16 20">
        <text>L-threonyl-[protein] + ATP = O-phospho-L-threonyl-[protein] + ADP + H(+)</text>
        <dbReference type="Rhea" id="RHEA:46608"/>
        <dbReference type="Rhea" id="RHEA-COMP:11060"/>
        <dbReference type="Rhea" id="RHEA-COMP:11605"/>
        <dbReference type="ChEBI" id="CHEBI:15378"/>
        <dbReference type="ChEBI" id="CHEBI:30013"/>
        <dbReference type="ChEBI" id="CHEBI:30616"/>
        <dbReference type="ChEBI" id="CHEBI:61977"/>
        <dbReference type="ChEBI" id="CHEBI:456216"/>
        <dbReference type="EC" id="2.7.11.24"/>
    </reaction>
</comment>
<evidence type="ECO:0000256" key="10">
    <source>
        <dbReference type="ARBA" id="ARBA00022723"/>
    </source>
</evidence>
<dbReference type="CDD" id="cd07853">
    <property type="entry name" value="STKc_NLK"/>
    <property type="match status" value="1"/>
</dbReference>
<dbReference type="PROSITE" id="PS00108">
    <property type="entry name" value="PROTEIN_KINASE_ST"/>
    <property type="match status" value="1"/>
</dbReference>
<organism evidence="22 23">
    <name type="scientific">Dreissena polymorpha</name>
    <name type="common">Zebra mussel</name>
    <name type="synonym">Mytilus polymorpha</name>
    <dbReference type="NCBI Taxonomy" id="45954"/>
    <lineage>
        <taxon>Eukaryota</taxon>
        <taxon>Metazoa</taxon>
        <taxon>Spiralia</taxon>
        <taxon>Lophotrochozoa</taxon>
        <taxon>Mollusca</taxon>
        <taxon>Bivalvia</taxon>
        <taxon>Autobranchia</taxon>
        <taxon>Heteroconchia</taxon>
        <taxon>Euheterodonta</taxon>
        <taxon>Imparidentia</taxon>
        <taxon>Neoheterodontei</taxon>
        <taxon>Myida</taxon>
        <taxon>Dreissenoidea</taxon>
        <taxon>Dreissenidae</taxon>
        <taxon>Dreissena</taxon>
    </lineage>
</organism>
<keyword evidence="12 20" id="KW-0418">Kinase</keyword>
<dbReference type="GO" id="GO:0004707">
    <property type="term" value="F:MAP kinase activity"/>
    <property type="evidence" value="ECO:0007669"/>
    <property type="project" value="UniProtKB-EC"/>
</dbReference>
<comment type="catalytic activity">
    <reaction evidence="17">
        <text>L-seryl-[protein] + ATP = O-phospho-L-seryl-[protein] + ADP + H(+)</text>
        <dbReference type="Rhea" id="RHEA:17989"/>
        <dbReference type="Rhea" id="RHEA-COMP:9863"/>
        <dbReference type="Rhea" id="RHEA-COMP:11604"/>
        <dbReference type="ChEBI" id="CHEBI:15378"/>
        <dbReference type="ChEBI" id="CHEBI:29999"/>
        <dbReference type="ChEBI" id="CHEBI:30616"/>
        <dbReference type="ChEBI" id="CHEBI:83421"/>
        <dbReference type="ChEBI" id="CHEBI:456216"/>
        <dbReference type="EC" id="2.7.11.24"/>
    </reaction>
</comment>
<proteinExistence type="inferred from homology"/>
<accession>A0A9D4MI32</accession>
<evidence type="ECO:0000256" key="8">
    <source>
        <dbReference type="ARBA" id="ARBA00022679"/>
    </source>
</evidence>
<evidence type="ECO:0000256" key="7">
    <source>
        <dbReference type="ARBA" id="ARBA00022527"/>
    </source>
</evidence>
<dbReference type="SUPFAM" id="SSF56112">
    <property type="entry name" value="Protein kinase-like (PK-like)"/>
    <property type="match status" value="1"/>
</dbReference>
<feature type="binding site" evidence="18">
    <location>
        <position position="77"/>
    </location>
    <ligand>
        <name>ATP</name>
        <dbReference type="ChEBI" id="CHEBI:30616"/>
    </ligand>
</feature>
<reference evidence="22" key="2">
    <citation type="submission" date="2020-11" db="EMBL/GenBank/DDBJ databases">
        <authorList>
            <person name="McCartney M.A."/>
            <person name="Auch B."/>
            <person name="Kono T."/>
            <person name="Mallez S."/>
            <person name="Becker A."/>
            <person name="Gohl D.M."/>
            <person name="Silverstein K.A.T."/>
            <person name="Koren S."/>
            <person name="Bechman K.B."/>
            <person name="Herman A."/>
            <person name="Abrahante J.E."/>
            <person name="Garbe J."/>
        </authorList>
    </citation>
    <scope>NUCLEOTIDE SEQUENCE</scope>
    <source>
        <strain evidence="22">Duluth1</strain>
        <tissue evidence="22">Whole animal</tissue>
    </source>
</reference>
<gene>
    <name evidence="22" type="ORF">DPMN_000791</name>
</gene>
<sequence>MPMAIVGQRHARQMMAFSGHSAPVPSQHAILTAAVAVPFYQVVPPQDIQPDRPIGYGAFGVVWSVTDPRDGKRVALKKMPSVFQNMVSCKRVYRELRMLCQFKHDNVLSALDILQPPHIDFFQEVYVLTPLMQSDLHKIIVSPQPLTSDHVKVFLYQILRGIKYLHSARVIHRDIKPGNLLVNSNCVLKICDFGLARVEEPDESVHMTQEVVTQYYRPPEILMGTKHYTASIDIWSVGCIFAELLGRRILFQAQTPIQQLDLIVDLLGSPTLEEMRSACEGAKAHILRSAHRPPSLAALYTLSSQATHEAVHLLCRMLMFDPDKRITAADALAHPYLDEGRLRYHSCMCTCCHNVGGTVRHYTHEFEPICKEPFRYDFEDDLTSVFKVKEKLHKFILEQQKTNNRVPLCLNPSSISFKNFANSQVAQPSELPPSPHVWE</sequence>
<keyword evidence="6" id="KW-0963">Cytoplasm</keyword>
<evidence type="ECO:0000256" key="5">
    <source>
        <dbReference type="ARBA" id="ARBA00012411"/>
    </source>
</evidence>
<dbReference type="GO" id="GO:0005524">
    <property type="term" value="F:ATP binding"/>
    <property type="evidence" value="ECO:0007669"/>
    <property type="project" value="UniProtKB-UniRule"/>
</dbReference>
<dbReference type="GO" id="GO:0005737">
    <property type="term" value="C:cytoplasm"/>
    <property type="evidence" value="ECO:0007669"/>
    <property type="project" value="UniProtKB-SubCell"/>
</dbReference>
<dbReference type="InterPro" id="IPR050117">
    <property type="entry name" value="MAPK"/>
</dbReference>
<comment type="similarity">
    <text evidence="20">Belongs to the protein kinase superfamily. Ser/Thr protein kinase family. MAP kinase subfamily.</text>
</comment>
<dbReference type="Proteomes" id="UP000828390">
    <property type="component" value="Unassembled WGS sequence"/>
</dbReference>
<dbReference type="PROSITE" id="PS01351">
    <property type="entry name" value="MAPK"/>
    <property type="match status" value="1"/>
</dbReference>
<evidence type="ECO:0000256" key="16">
    <source>
        <dbReference type="ARBA" id="ARBA00047592"/>
    </source>
</evidence>
<dbReference type="PANTHER" id="PTHR24055">
    <property type="entry name" value="MITOGEN-ACTIVATED PROTEIN KINASE"/>
    <property type="match status" value="1"/>
</dbReference>
<dbReference type="PROSITE" id="PS00107">
    <property type="entry name" value="PROTEIN_KINASE_ATP"/>
    <property type="match status" value="1"/>
</dbReference>
<evidence type="ECO:0000256" key="2">
    <source>
        <dbReference type="ARBA" id="ARBA00004123"/>
    </source>
</evidence>
<evidence type="ECO:0000256" key="1">
    <source>
        <dbReference type="ARBA" id="ARBA00001946"/>
    </source>
</evidence>
<comment type="caution">
    <text evidence="22">The sequence shown here is derived from an EMBL/GenBank/DDBJ whole genome shotgun (WGS) entry which is preliminary data.</text>
</comment>
<dbReference type="Gene3D" id="1.10.510.10">
    <property type="entry name" value="Transferase(Phosphotransferase) domain 1"/>
    <property type="match status" value="1"/>
</dbReference>
<evidence type="ECO:0000256" key="13">
    <source>
        <dbReference type="ARBA" id="ARBA00022840"/>
    </source>
</evidence>
<dbReference type="InterPro" id="IPR017441">
    <property type="entry name" value="Protein_kinase_ATP_BS"/>
</dbReference>
<protein>
    <recommendedName>
        <fullName evidence="5 20">Mitogen-activated protein kinase</fullName>
        <ecNumber evidence="5 20">2.7.11.24</ecNumber>
    </recommendedName>
</protein>
<evidence type="ECO:0000256" key="3">
    <source>
        <dbReference type="ARBA" id="ARBA00004496"/>
    </source>
</evidence>
<comment type="cofactor">
    <cofactor evidence="1 20">
        <name>Mg(2+)</name>
        <dbReference type="ChEBI" id="CHEBI:18420"/>
    </cofactor>
</comment>
<keyword evidence="13 18" id="KW-0067">ATP-binding</keyword>
<keyword evidence="10" id="KW-0479">Metal-binding</keyword>